<organism evidence="6 7">
    <name type="scientific">Cellulomonas oligotrophica</name>
    <dbReference type="NCBI Taxonomy" id="931536"/>
    <lineage>
        <taxon>Bacteria</taxon>
        <taxon>Bacillati</taxon>
        <taxon>Actinomycetota</taxon>
        <taxon>Actinomycetes</taxon>
        <taxon>Micrococcales</taxon>
        <taxon>Cellulomonadaceae</taxon>
        <taxon>Cellulomonas</taxon>
    </lineage>
</organism>
<gene>
    <name evidence="6" type="ORF">Col01nite_10020</name>
</gene>
<sequence length="372" mass="38110">MVTPAHDSGKGASSPPVPPVTSPVPVVTGSHPAVAARRPTITDVARAAGVSIAVVSYALNGRPGVSAATRERVLRVADEFGWRPSAAARSMRTGPRAVGLVVDRGPSGTAGRAGQVLELVDALQHVLATRSLALVLQVVDDVDAAVALYAQWWAERRFDVMVVTDVRTQDPRVDALRRLRVPSVVLGGTSPGGEVAAVGVDDEDAAARVGRYLVELGHRHVAAVTAPAGLDRTRARVAGLERTVAGAGGVLTHRATAGTPEEAAAACRRLLTDPRPPTAVVLDSDQMAVAALDVARRTGLAVPWDLSVVALADSALCRLATPSITALPAVAEEAGTAVGEAVLALLDGSGQRAWTVAPGGLAVRGSTGPRSR</sequence>
<dbReference type="Pfam" id="PF13377">
    <property type="entry name" value="Peripla_BP_3"/>
    <property type="match status" value="1"/>
</dbReference>
<keyword evidence="3" id="KW-0804">Transcription</keyword>
<keyword evidence="1" id="KW-0805">Transcription regulation</keyword>
<feature type="domain" description="HTH lacI-type" evidence="5">
    <location>
        <begin position="39"/>
        <end position="93"/>
    </location>
</feature>
<feature type="region of interest" description="Disordered" evidence="4">
    <location>
        <begin position="1"/>
        <end position="25"/>
    </location>
</feature>
<name>A0ABQ4D7Z4_9CELL</name>
<dbReference type="Gene3D" id="1.10.260.40">
    <property type="entry name" value="lambda repressor-like DNA-binding domains"/>
    <property type="match status" value="1"/>
</dbReference>
<dbReference type="Gene3D" id="3.40.50.2300">
    <property type="match status" value="2"/>
</dbReference>
<comment type="caution">
    <text evidence="6">The sequence shown here is derived from an EMBL/GenBank/DDBJ whole genome shotgun (WGS) entry which is preliminary data.</text>
</comment>
<dbReference type="SUPFAM" id="SSF47413">
    <property type="entry name" value="lambda repressor-like DNA-binding domains"/>
    <property type="match status" value="1"/>
</dbReference>
<evidence type="ECO:0000313" key="6">
    <source>
        <dbReference type="EMBL" id="GIG31843.1"/>
    </source>
</evidence>
<dbReference type="SMART" id="SM00354">
    <property type="entry name" value="HTH_LACI"/>
    <property type="match status" value="1"/>
</dbReference>
<keyword evidence="2" id="KW-0238">DNA-binding</keyword>
<evidence type="ECO:0000256" key="3">
    <source>
        <dbReference type="ARBA" id="ARBA00023163"/>
    </source>
</evidence>
<dbReference type="Pfam" id="PF00356">
    <property type="entry name" value="LacI"/>
    <property type="match status" value="1"/>
</dbReference>
<dbReference type="InterPro" id="IPR010982">
    <property type="entry name" value="Lambda_DNA-bd_dom_sf"/>
</dbReference>
<dbReference type="CDD" id="cd06267">
    <property type="entry name" value="PBP1_LacI_sugar_binding-like"/>
    <property type="match status" value="1"/>
</dbReference>
<proteinExistence type="predicted"/>
<protein>
    <submittedName>
        <fullName evidence="6">LacI family transcriptional regulator</fullName>
    </submittedName>
</protein>
<evidence type="ECO:0000313" key="7">
    <source>
        <dbReference type="Proteomes" id="UP000618382"/>
    </source>
</evidence>
<dbReference type="SUPFAM" id="SSF53822">
    <property type="entry name" value="Periplasmic binding protein-like I"/>
    <property type="match status" value="1"/>
</dbReference>
<dbReference type="CDD" id="cd01392">
    <property type="entry name" value="HTH_LacI"/>
    <property type="match status" value="1"/>
</dbReference>
<evidence type="ECO:0000256" key="1">
    <source>
        <dbReference type="ARBA" id="ARBA00023015"/>
    </source>
</evidence>
<keyword evidence="7" id="KW-1185">Reference proteome</keyword>
<dbReference type="PANTHER" id="PTHR30146">
    <property type="entry name" value="LACI-RELATED TRANSCRIPTIONAL REPRESSOR"/>
    <property type="match status" value="1"/>
</dbReference>
<dbReference type="InterPro" id="IPR028082">
    <property type="entry name" value="Peripla_BP_I"/>
</dbReference>
<evidence type="ECO:0000259" key="5">
    <source>
        <dbReference type="PROSITE" id="PS50932"/>
    </source>
</evidence>
<dbReference type="PROSITE" id="PS50932">
    <property type="entry name" value="HTH_LACI_2"/>
    <property type="match status" value="1"/>
</dbReference>
<dbReference type="PANTHER" id="PTHR30146:SF155">
    <property type="entry name" value="ALANINE RACEMASE"/>
    <property type="match status" value="1"/>
</dbReference>
<evidence type="ECO:0000256" key="4">
    <source>
        <dbReference type="SAM" id="MobiDB-lite"/>
    </source>
</evidence>
<dbReference type="InterPro" id="IPR046335">
    <property type="entry name" value="LacI/GalR-like_sensor"/>
</dbReference>
<accession>A0ABQ4D7Z4</accession>
<reference evidence="6 7" key="1">
    <citation type="submission" date="2021-01" db="EMBL/GenBank/DDBJ databases">
        <title>Whole genome shotgun sequence of Cellulomonas oligotrophica NBRC 109435.</title>
        <authorList>
            <person name="Komaki H."/>
            <person name="Tamura T."/>
        </authorList>
    </citation>
    <scope>NUCLEOTIDE SEQUENCE [LARGE SCALE GENOMIC DNA]</scope>
    <source>
        <strain evidence="6 7">NBRC 109435</strain>
    </source>
</reference>
<dbReference type="EMBL" id="BONN01000002">
    <property type="protein sequence ID" value="GIG31843.1"/>
    <property type="molecule type" value="Genomic_DNA"/>
</dbReference>
<dbReference type="InterPro" id="IPR000843">
    <property type="entry name" value="HTH_LacI"/>
</dbReference>
<evidence type="ECO:0000256" key="2">
    <source>
        <dbReference type="ARBA" id="ARBA00023125"/>
    </source>
</evidence>
<dbReference type="Proteomes" id="UP000618382">
    <property type="component" value="Unassembled WGS sequence"/>
</dbReference>